<dbReference type="InterPro" id="IPR015919">
    <property type="entry name" value="Cadherin-like_sf"/>
</dbReference>
<dbReference type="NCBIfam" id="TIGR01965">
    <property type="entry name" value="VCBS_repeat"/>
    <property type="match status" value="2"/>
</dbReference>
<dbReference type="NCBIfam" id="NF012211">
    <property type="entry name" value="tand_rpt_95"/>
    <property type="match status" value="11"/>
</dbReference>
<protein>
    <submittedName>
        <fullName evidence="2">Tandem-95 repeat protein</fullName>
    </submittedName>
</protein>
<dbReference type="SUPFAM" id="SSF49313">
    <property type="entry name" value="Cadherin-like"/>
    <property type="match status" value="5"/>
</dbReference>
<keyword evidence="3" id="KW-1185">Reference proteome</keyword>
<evidence type="ECO:0000256" key="1">
    <source>
        <dbReference type="SAM" id="MobiDB-lite"/>
    </source>
</evidence>
<dbReference type="Proteomes" id="UP000500826">
    <property type="component" value="Chromosome"/>
</dbReference>
<dbReference type="InterPro" id="IPR010221">
    <property type="entry name" value="VCBS_dom"/>
</dbReference>
<gene>
    <name evidence="2" type="ORF">HK414_02835</name>
</gene>
<dbReference type="Gene3D" id="2.60.40.3440">
    <property type="match status" value="11"/>
</dbReference>
<reference evidence="2 3" key="1">
    <citation type="submission" date="2020-05" db="EMBL/GenBank/DDBJ databases">
        <title>Ramlibacter rhizophilus sp. nov., isolated from rhizosphere soil of national flower Mugunghwa from South Korea.</title>
        <authorList>
            <person name="Zheng-Fei Y."/>
            <person name="Huan T."/>
        </authorList>
    </citation>
    <scope>NUCLEOTIDE SEQUENCE [LARGE SCALE GENOMIC DNA]</scope>
    <source>
        <strain evidence="2 3">H242</strain>
    </source>
</reference>
<name>A0ABX6P094_9BURK</name>
<evidence type="ECO:0000313" key="3">
    <source>
        <dbReference type="Proteomes" id="UP000500826"/>
    </source>
</evidence>
<organism evidence="2 3">
    <name type="scientific">Ramlibacter terrae</name>
    <dbReference type="NCBI Taxonomy" id="2732511"/>
    <lineage>
        <taxon>Bacteria</taxon>
        <taxon>Pseudomonadati</taxon>
        <taxon>Pseudomonadota</taxon>
        <taxon>Betaproteobacteria</taxon>
        <taxon>Burkholderiales</taxon>
        <taxon>Comamonadaceae</taxon>
        <taxon>Ramlibacter</taxon>
    </lineage>
</organism>
<accession>A0ABX6P094</accession>
<proteinExistence type="predicted"/>
<dbReference type="Pfam" id="PF17963">
    <property type="entry name" value="Big_9"/>
    <property type="match status" value="11"/>
</dbReference>
<feature type="region of interest" description="Disordered" evidence="1">
    <location>
        <begin position="1101"/>
        <end position="1126"/>
    </location>
</feature>
<dbReference type="EMBL" id="CP053418">
    <property type="protein sequence ID" value="QJW83469.1"/>
    <property type="molecule type" value="Genomic_DNA"/>
</dbReference>
<feature type="compositionally biased region" description="Low complexity" evidence="1">
    <location>
        <begin position="1105"/>
        <end position="1126"/>
    </location>
</feature>
<sequence length="1126" mass="111059">MDHTPAPDYNGADSFVVRVTDDAGNTSTRVISLTVTPVVDIANNTIAVAEDGSVTGNLLGNDRFEGAPVITAVTQGAHGTVTIIDAAAGTVRYTPDANFHGADSYTYTVTSGGVTETATVTVNVGAVNDATTFGGNTSRTGAEDAAAITGTLTAGDADGMAAPNFTVVGNPLHGTATINAATGAWSYTPAADYHGADSFTVRVRDDDGNTSTRVISLTVTAVADAVNDSATVAEDGSVTSNVLGNDSFEGAAPTITAVTSGTHGTVTIVDAAAGTVLYTPDANFHGTDSYTYTVTSGGVTETATVTVNVTPVNDPGSFGGAMSGAMVEDGGAVTGTLTATDAADGMAAPNFTVTGAAAHGTATINASTGAWTYTPTADYNGADSFTVSVTDDDGNTSTQVITLTVAAVADIANNAAAVDEGDSVTRNLLANDTFENAGATIVGVTQGANGTVSIVDPELGTVRYTPDAGFHGTDSYTYTVTSGGVTETATVTVTVNAVDDPTIFGGATSGSGAEDGGAITGTLMAADADGMAAPAFTVSANAAHGTATIDPATGAWSYVPAADYHGADSFTVRVTDDDGNTATRVITLTVTPVADIVGNTATVAEDGSVTSSLLGNDSFEATPTITAVTHGANGTVTIVDAAAGTVLYTPNANFHGSDSYTYTVTSGGVTETATVTVTVTPVNDATVFGGTTTGVELEDGGVISGVLSVTDADGIATPAFTVGTAAAHGTATIDAATGAWSYTPNADYHGSDSFTVTVTDDDGNTATRTISLTVTPVTDIAGDAMTTAEDTAVTRDVLANDSFESAARAITAVTDGAHGTVTIIDAALGLVRYTPDANYHGTDAYTYTVTSGGVSETVTVNVTITPVNDAVTFGGDTSGAGIEDGGAITGTLTAADAADGMTAPAFTVTGAAVHGTATIDPATGAWSYTPAADYNGADSFTVRVTDDAGNTATRVITLTVGAVADIAGDTATVAEDGNVVTGVLGSDSFEGTPTITAVTQGANGTVTIVDAAAGTVRYTPNANFHGADSYTYTVTSGGVTETATVTVTVTPVDDATLFGGDTAGTGAEDTPAITGTLSATDADGMATPAFAVTGAATHGTASIDAAGAGPTRRPPTTTARTASPSR</sequence>
<evidence type="ECO:0000313" key="2">
    <source>
        <dbReference type="EMBL" id="QJW83469.1"/>
    </source>
</evidence>